<feature type="transmembrane region" description="Helical" evidence="8">
    <location>
        <begin position="147"/>
        <end position="168"/>
    </location>
</feature>
<dbReference type="PANTHER" id="PTHR30433">
    <property type="entry name" value="CHEMOTAXIS PROTEIN MOTA"/>
    <property type="match status" value="1"/>
</dbReference>
<dbReference type="InterPro" id="IPR002898">
    <property type="entry name" value="MotA_ExbB_proton_chnl"/>
</dbReference>
<comment type="subcellular location">
    <subcellularLocation>
        <location evidence="1">Cell membrane</location>
        <topology evidence="1">Multi-pass membrane protein</topology>
    </subcellularLocation>
    <subcellularLocation>
        <location evidence="6">Membrane</location>
        <topology evidence="6">Multi-pass membrane protein</topology>
    </subcellularLocation>
</comment>
<feature type="region of interest" description="Disordered" evidence="7">
    <location>
        <begin position="246"/>
        <end position="267"/>
    </location>
</feature>
<dbReference type="PANTHER" id="PTHR30433:SF3">
    <property type="entry name" value="MOTILITY PROTEIN A"/>
    <property type="match status" value="1"/>
</dbReference>
<evidence type="ECO:0000256" key="4">
    <source>
        <dbReference type="ARBA" id="ARBA00022989"/>
    </source>
</evidence>
<evidence type="ECO:0000256" key="6">
    <source>
        <dbReference type="RuleBase" id="RU004057"/>
    </source>
</evidence>
<evidence type="ECO:0000313" key="11">
    <source>
        <dbReference type="Proteomes" id="UP000553706"/>
    </source>
</evidence>
<keyword evidence="5 8" id="KW-0472">Membrane</keyword>
<keyword evidence="11" id="KW-1185">Reference proteome</keyword>
<evidence type="ECO:0000256" key="1">
    <source>
        <dbReference type="ARBA" id="ARBA00004651"/>
    </source>
</evidence>
<keyword evidence="3 8" id="KW-0812">Transmembrane</keyword>
<evidence type="ECO:0000256" key="3">
    <source>
        <dbReference type="ARBA" id="ARBA00022692"/>
    </source>
</evidence>
<name>A0A840VQU2_9PROT</name>
<proteinExistence type="inferred from homology"/>
<dbReference type="GO" id="GO:0006935">
    <property type="term" value="P:chemotaxis"/>
    <property type="evidence" value="ECO:0007669"/>
    <property type="project" value="InterPro"/>
</dbReference>
<keyword evidence="6" id="KW-0813">Transport</keyword>
<evidence type="ECO:0000256" key="8">
    <source>
        <dbReference type="SAM" id="Phobius"/>
    </source>
</evidence>
<organism evidence="10 11">
    <name type="scientific">Acidocella aromatica</name>
    <dbReference type="NCBI Taxonomy" id="1303579"/>
    <lineage>
        <taxon>Bacteria</taxon>
        <taxon>Pseudomonadati</taxon>
        <taxon>Pseudomonadota</taxon>
        <taxon>Alphaproteobacteria</taxon>
        <taxon>Acetobacterales</taxon>
        <taxon>Acidocellaceae</taxon>
        <taxon>Acidocella</taxon>
    </lineage>
</organism>
<accession>A0A840VQU2</accession>
<keyword evidence="6" id="KW-0653">Protein transport</keyword>
<comment type="similarity">
    <text evidence="6">Belongs to the exbB/tolQ family.</text>
</comment>
<dbReference type="GO" id="GO:0071978">
    <property type="term" value="P:bacterial-type flagellum-dependent swarming motility"/>
    <property type="evidence" value="ECO:0007669"/>
    <property type="project" value="InterPro"/>
</dbReference>
<dbReference type="Proteomes" id="UP000553706">
    <property type="component" value="Unassembled WGS sequence"/>
</dbReference>
<comment type="caution">
    <text evidence="10">The sequence shown here is derived from an EMBL/GenBank/DDBJ whole genome shotgun (WGS) entry which is preliminary data.</text>
</comment>
<dbReference type="InterPro" id="IPR047055">
    <property type="entry name" value="MotA-like"/>
</dbReference>
<feature type="transmembrane region" description="Helical" evidence="8">
    <location>
        <begin position="180"/>
        <end position="202"/>
    </location>
</feature>
<dbReference type="Pfam" id="PF01618">
    <property type="entry name" value="MotA_ExbB"/>
    <property type="match status" value="1"/>
</dbReference>
<dbReference type="NCBIfam" id="NF006583">
    <property type="entry name" value="PRK09109.1"/>
    <property type="match status" value="1"/>
</dbReference>
<dbReference type="GO" id="GO:0015031">
    <property type="term" value="P:protein transport"/>
    <property type="evidence" value="ECO:0007669"/>
    <property type="project" value="UniProtKB-KW"/>
</dbReference>
<evidence type="ECO:0000259" key="9">
    <source>
        <dbReference type="Pfam" id="PF01618"/>
    </source>
</evidence>
<dbReference type="EMBL" id="JACHFJ010000009">
    <property type="protein sequence ID" value="MBB5373750.1"/>
    <property type="molecule type" value="Genomic_DNA"/>
</dbReference>
<evidence type="ECO:0000256" key="7">
    <source>
        <dbReference type="SAM" id="MobiDB-lite"/>
    </source>
</evidence>
<feature type="transmembrane region" description="Helical" evidence="8">
    <location>
        <begin position="30"/>
        <end position="56"/>
    </location>
</feature>
<feature type="domain" description="MotA/TolQ/ExbB proton channel" evidence="9">
    <location>
        <begin position="101"/>
        <end position="216"/>
    </location>
</feature>
<sequence length="267" mass="28267">MTSVLGLVAGFLCIIGGALADHVPLSSLVNLTAFIIVLCGSFSAVTLQFGLGNMVAGLKAFMWLLKPPSIDLHKFIDQVTEWSSLARSQGTLALESVLPDVADPFQKQGLQMIVDNTSPEDFAIILSASAESAVHHQHVPSEVWEAIGGYSPTIGVMGAVLGLIHVMMRLDHPDELGEGIATAFIATVYGVGFANLVALPLGNRLKQLAKQMERERDVVMQGFLLLAEGKPGIIIRQNLSSFLDDHGKKKSKGGAEAEPAGATAVAE</sequence>
<evidence type="ECO:0000256" key="2">
    <source>
        <dbReference type="ARBA" id="ARBA00022475"/>
    </source>
</evidence>
<evidence type="ECO:0000256" key="5">
    <source>
        <dbReference type="ARBA" id="ARBA00023136"/>
    </source>
</evidence>
<dbReference type="AlphaFoldDB" id="A0A840VQU2"/>
<keyword evidence="4 8" id="KW-1133">Transmembrane helix</keyword>
<keyword evidence="2" id="KW-1003">Cell membrane</keyword>
<feature type="compositionally biased region" description="Low complexity" evidence="7">
    <location>
        <begin position="254"/>
        <end position="267"/>
    </location>
</feature>
<evidence type="ECO:0000313" key="10">
    <source>
        <dbReference type="EMBL" id="MBB5373750.1"/>
    </source>
</evidence>
<protein>
    <submittedName>
        <fullName evidence="10">Chemotaxis protein MotA</fullName>
    </submittedName>
</protein>
<reference evidence="10 11" key="1">
    <citation type="submission" date="2020-08" db="EMBL/GenBank/DDBJ databases">
        <title>Genomic Encyclopedia of Type Strains, Phase IV (KMG-IV): sequencing the most valuable type-strain genomes for metagenomic binning, comparative biology and taxonomic classification.</title>
        <authorList>
            <person name="Goeker M."/>
        </authorList>
    </citation>
    <scope>NUCLEOTIDE SEQUENCE [LARGE SCALE GENOMIC DNA]</scope>
    <source>
        <strain evidence="10 11">DSM 27026</strain>
    </source>
</reference>
<dbReference type="GO" id="GO:0005886">
    <property type="term" value="C:plasma membrane"/>
    <property type="evidence" value="ECO:0007669"/>
    <property type="project" value="UniProtKB-SubCell"/>
</dbReference>
<dbReference type="RefSeq" id="WP_183266770.1">
    <property type="nucleotide sequence ID" value="NZ_JACHFJ010000009.1"/>
</dbReference>
<gene>
    <name evidence="10" type="ORF">HNP71_002015</name>
</gene>